<dbReference type="EMBL" id="SJCY01000012">
    <property type="protein sequence ID" value="TDG35215.1"/>
    <property type="molecule type" value="Genomic_DNA"/>
</dbReference>
<accession>A0A4R5MJ63</accession>
<sequence>MSRFLFSVLLVLLTAQTSFSQSQNIKDAYFDFLQIRTEPYKAEESIKKGLELLQRSKELSMKQIASVTYHLGRLYEANEDMASAIPYYEKSIKLSPDYYVPYRALGFWYFKDAVDLGIKLSRIDKVKEPALYAELSADYKKLALKTTAYLEKSQACDPDDETLSMIVDLYNGIGDTDALSNLPKRLKLLEKNCVTLLDDE</sequence>
<dbReference type="Pfam" id="PF13181">
    <property type="entry name" value="TPR_8"/>
    <property type="match status" value="1"/>
</dbReference>
<protein>
    <submittedName>
        <fullName evidence="3">Uncharacterized protein</fullName>
    </submittedName>
</protein>
<feature type="signal peptide" evidence="2">
    <location>
        <begin position="1"/>
        <end position="20"/>
    </location>
</feature>
<evidence type="ECO:0000313" key="3">
    <source>
        <dbReference type="EMBL" id="TDG35215.1"/>
    </source>
</evidence>
<dbReference type="Gene3D" id="1.25.40.10">
    <property type="entry name" value="Tetratricopeptide repeat domain"/>
    <property type="match status" value="1"/>
</dbReference>
<keyword evidence="2" id="KW-0732">Signal</keyword>
<evidence type="ECO:0000313" key="4">
    <source>
        <dbReference type="Proteomes" id="UP000295668"/>
    </source>
</evidence>
<dbReference type="InterPro" id="IPR011990">
    <property type="entry name" value="TPR-like_helical_dom_sf"/>
</dbReference>
<dbReference type="AlphaFoldDB" id="A0A4R5MJ63"/>
<proteinExistence type="predicted"/>
<evidence type="ECO:0000256" key="1">
    <source>
        <dbReference type="PROSITE-ProRule" id="PRU00339"/>
    </source>
</evidence>
<dbReference type="SUPFAM" id="SSF48452">
    <property type="entry name" value="TPR-like"/>
    <property type="match status" value="1"/>
</dbReference>
<evidence type="ECO:0000256" key="2">
    <source>
        <dbReference type="SAM" id="SignalP"/>
    </source>
</evidence>
<keyword evidence="1" id="KW-0802">TPR repeat</keyword>
<comment type="caution">
    <text evidence="3">The sequence shown here is derived from an EMBL/GenBank/DDBJ whole genome shotgun (WGS) entry which is preliminary data.</text>
</comment>
<dbReference type="RefSeq" id="WP_133263541.1">
    <property type="nucleotide sequence ID" value="NZ_SJCY01000012.1"/>
</dbReference>
<dbReference type="PROSITE" id="PS50293">
    <property type="entry name" value="TPR_REGION"/>
    <property type="match status" value="1"/>
</dbReference>
<dbReference type="OrthoDB" id="793209at2"/>
<organism evidence="3 4">
    <name type="scientific">Pedobacter changchengzhani</name>
    <dbReference type="NCBI Taxonomy" id="2529274"/>
    <lineage>
        <taxon>Bacteria</taxon>
        <taxon>Pseudomonadati</taxon>
        <taxon>Bacteroidota</taxon>
        <taxon>Sphingobacteriia</taxon>
        <taxon>Sphingobacteriales</taxon>
        <taxon>Sphingobacteriaceae</taxon>
        <taxon>Pedobacter</taxon>
    </lineage>
</organism>
<dbReference type="Proteomes" id="UP000295668">
    <property type="component" value="Unassembled WGS sequence"/>
</dbReference>
<reference evidence="3 4" key="1">
    <citation type="submission" date="2019-02" db="EMBL/GenBank/DDBJ databases">
        <title>Pedobacter sp. nov., a novel speices isolated from soil of pinguins habitat in Antarcitica.</title>
        <authorList>
            <person name="He R.-H."/>
        </authorList>
    </citation>
    <scope>NUCLEOTIDE SEQUENCE [LARGE SCALE GENOMIC DNA]</scope>
    <source>
        <strain evidence="3 4">E01020</strain>
    </source>
</reference>
<dbReference type="PROSITE" id="PS50005">
    <property type="entry name" value="TPR"/>
    <property type="match status" value="1"/>
</dbReference>
<name>A0A4R5MJ63_9SPHI</name>
<dbReference type="SMART" id="SM00028">
    <property type="entry name" value="TPR"/>
    <property type="match status" value="1"/>
</dbReference>
<dbReference type="InterPro" id="IPR019734">
    <property type="entry name" value="TPR_rpt"/>
</dbReference>
<gene>
    <name evidence="3" type="ORF">EZJ43_15060</name>
</gene>
<feature type="repeat" description="TPR" evidence="1">
    <location>
        <begin position="65"/>
        <end position="98"/>
    </location>
</feature>
<keyword evidence="4" id="KW-1185">Reference proteome</keyword>
<feature type="chain" id="PRO_5020307689" evidence="2">
    <location>
        <begin position="21"/>
        <end position="200"/>
    </location>
</feature>